<dbReference type="AlphaFoldDB" id="A0AAW1VVN3"/>
<proteinExistence type="predicted"/>
<sequence>MGKPSGILSESFASTASISEDVPESHVNDVLCFLKRVGISDPVPDHFDTKDFYSYLIRGILKPLNIQRGRVTCLVSVKPAFTVKFSILLLSAYVQFVTFHSFMFVLLEKIEGKE</sequence>
<name>A0AAW1VVN3_RUBAR</name>
<evidence type="ECO:0000313" key="3">
    <source>
        <dbReference type="Proteomes" id="UP001457282"/>
    </source>
</evidence>
<accession>A0AAW1VVN3</accession>
<organism evidence="2 3">
    <name type="scientific">Rubus argutus</name>
    <name type="common">Southern blackberry</name>
    <dbReference type="NCBI Taxonomy" id="59490"/>
    <lineage>
        <taxon>Eukaryota</taxon>
        <taxon>Viridiplantae</taxon>
        <taxon>Streptophyta</taxon>
        <taxon>Embryophyta</taxon>
        <taxon>Tracheophyta</taxon>
        <taxon>Spermatophyta</taxon>
        <taxon>Magnoliopsida</taxon>
        <taxon>eudicotyledons</taxon>
        <taxon>Gunneridae</taxon>
        <taxon>Pentapetalae</taxon>
        <taxon>rosids</taxon>
        <taxon>fabids</taxon>
        <taxon>Rosales</taxon>
        <taxon>Rosaceae</taxon>
        <taxon>Rosoideae</taxon>
        <taxon>Rosoideae incertae sedis</taxon>
        <taxon>Rubus</taxon>
    </lineage>
</organism>
<keyword evidence="3" id="KW-1185">Reference proteome</keyword>
<keyword evidence="1" id="KW-1133">Transmembrane helix</keyword>
<dbReference type="EMBL" id="JBEDUW010000007">
    <property type="protein sequence ID" value="KAK9910510.1"/>
    <property type="molecule type" value="Genomic_DNA"/>
</dbReference>
<keyword evidence="1" id="KW-0472">Membrane</keyword>
<feature type="transmembrane region" description="Helical" evidence="1">
    <location>
        <begin position="85"/>
        <end position="107"/>
    </location>
</feature>
<reference evidence="2 3" key="1">
    <citation type="journal article" date="2023" name="G3 (Bethesda)">
        <title>A chromosome-length genome assembly and annotation of blackberry (Rubus argutus, cv. 'Hillquist').</title>
        <authorList>
            <person name="Bruna T."/>
            <person name="Aryal R."/>
            <person name="Dudchenko O."/>
            <person name="Sargent D.J."/>
            <person name="Mead D."/>
            <person name="Buti M."/>
            <person name="Cavallini A."/>
            <person name="Hytonen T."/>
            <person name="Andres J."/>
            <person name="Pham M."/>
            <person name="Weisz D."/>
            <person name="Mascagni F."/>
            <person name="Usai G."/>
            <person name="Natali L."/>
            <person name="Bassil N."/>
            <person name="Fernandez G.E."/>
            <person name="Lomsadze A."/>
            <person name="Armour M."/>
            <person name="Olukolu B."/>
            <person name="Poorten T."/>
            <person name="Britton C."/>
            <person name="Davik J."/>
            <person name="Ashrafi H."/>
            <person name="Aiden E.L."/>
            <person name="Borodovsky M."/>
            <person name="Worthington M."/>
        </authorList>
    </citation>
    <scope>NUCLEOTIDE SEQUENCE [LARGE SCALE GENOMIC DNA]</scope>
    <source>
        <strain evidence="2">PI 553951</strain>
    </source>
</reference>
<protein>
    <submittedName>
        <fullName evidence="2">Uncharacterized protein</fullName>
    </submittedName>
</protein>
<keyword evidence="1" id="KW-0812">Transmembrane</keyword>
<evidence type="ECO:0000256" key="1">
    <source>
        <dbReference type="SAM" id="Phobius"/>
    </source>
</evidence>
<comment type="caution">
    <text evidence="2">The sequence shown here is derived from an EMBL/GenBank/DDBJ whole genome shotgun (WGS) entry which is preliminary data.</text>
</comment>
<evidence type="ECO:0000313" key="2">
    <source>
        <dbReference type="EMBL" id="KAK9910510.1"/>
    </source>
</evidence>
<gene>
    <name evidence="2" type="ORF">M0R45_034469</name>
</gene>
<dbReference type="Proteomes" id="UP001457282">
    <property type="component" value="Unassembled WGS sequence"/>
</dbReference>